<evidence type="ECO:0000256" key="3">
    <source>
        <dbReference type="SAM" id="MobiDB-lite"/>
    </source>
</evidence>
<evidence type="ECO:0000259" key="4">
    <source>
        <dbReference type="Pfam" id="PF01656"/>
    </source>
</evidence>
<feature type="compositionally biased region" description="Basic and acidic residues" evidence="3">
    <location>
        <begin position="1"/>
        <end position="15"/>
    </location>
</feature>
<dbReference type="Proteomes" id="UP000253370">
    <property type="component" value="Unassembled WGS sequence"/>
</dbReference>
<name>A0A365U8T5_9RHOB</name>
<evidence type="ECO:0000313" key="5">
    <source>
        <dbReference type="EMBL" id="RBI85440.1"/>
    </source>
</evidence>
<evidence type="ECO:0000313" key="6">
    <source>
        <dbReference type="Proteomes" id="UP000253370"/>
    </source>
</evidence>
<dbReference type="AlphaFoldDB" id="A0A365U8T5"/>
<dbReference type="PANTHER" id="PTHR32309">
    <property type="entry name" value="TYROSINE-PROTEIN KINASE"/>
    <property type="match status" value="1"/>
</dbReference>
<comment type="caution">
    <text evidence="5">The sequence shown here is derived from an EMBL/GenBank/DDBJ whole genome shotgun (WGS) entry which is preliminary data.</text>
</comment>
<feature type="region of interest" description="Disordered" evidence="3">
    <location>
        <begin position="1"/>
        <end position="99"/>
    </location>
</feature>
<dbReference type="InterPro" id="IPR005702">
    <property type="entry name" value="Wzc-like_C"/>
</dbReference>
<reference evidence="5 6" key="1">
    <citation type="submission" date="2018-07" db="EMBL/GenBank/DDBJ databases">
        <title>Rhodosalinus sp. strain E84T genomic sequence and assembly.</title>
        <authorList>
            <person name="Liu Z.-W."/>
            <person name="Lu D.-C."/>
        </authorList>
    </citation>
    <scope>NUCLEOTIDE SEQUENCE [LARGE SCALE GENOMIC DNA]</scope>
    <source>
        <strain evidence="5 6">E84</strain>
    </source>
</reference>
<accession>A0A365U8T5</accession>
<dbReference type="InterPro" id="IPR002586">
    <property type="entry name" value="CobQ/CobB/MinD/ParA_Nub-bd_dom"/>
</dbReference>
<dbReference type="RefSeq" id="WP_113288699.1">
    <property type="nucleotide sequence ID" value="NZ_QNTQ01000006.1"/>
</dbReference>
<feature type="domain" description="CobQ/CobB/MinD/ParA nucleotide binding" evidence="4">
    <location>
        <begin position="186"/>
        <end position="366"/>
    </location>
</feature>
<keyword evidence="6" id="KW-1185">Reference proteome</keyword>
<gene>
    <name evidence="5" type="ORF">DRV85_06765</name>
</gene>
<dbReference type="Pfam" id="PF01656">
    <property type="entry name" value="CbiA"/>
    <property type="match status" value="1"/>
</dbReference>
<dbReference type="OrthoDB" id="9775724at2"/>
<organism evidence="5 6">
    <name type="scientific">Rhodosalinus halophilus</name>
    <dbReference type="NCBI Taxonomy" id="2259333"/>
    <lineage>
        <taxon>Bacteria</taxon>
        <taxon>Pseudomonadati</taxon>
        <taxon>Pseudomonadota</taxon>
        <taxon>Alphaproteobacteria</taxon>
        <taxon>Rhodobacterales</taxon>
        <taxon>Paracoccaceae</taxon>
        <taxon>Rhodosalinus</taxon>
    </lineage>
</organism>
<protein>
    <submittedName>
        <fullName evidence="5">Exopolysaccharide biosynthesis protein</fullName>
    </submittedName>
</protein>
<proteinExistence type="predicted"/>
<dbReference type="Gene3D" id="3.40.50.300">
    <property type="entry name" value="P-loop containing nucleotide triphosphate hydrolases"/>
    <property type="match status" value="1"/>
</dbReference>
<dbReference type="SUPFAM" id="SSF52540">
    <property type="entry name" value="P-loop containing nucleoside triphosphate hydrolases"/>
    <property type="match status" value="1"/>
</dbReference>
<dbReference type="InterPro" id="IPR050445">
    <property type="entry name" value="Bact_polysacc_biosynth/exp"/>
</dbReference>
<sequence length="373" mass="40255">MTEHDGDNGKARHDAMNTQNRSLSDIAERSQAGLPRRGMRTGHSTRTPVAREAPPAHSPGETAPERTRPSERPQLPEPWEGHADEAAASETRDATGPRLQDDTVEAAGAEARAPDYGAPVPAAAARAPALSIPPAWDKLGEVPLDPYHLERHRMISAAREDPSHAAFDVLRTRLLQALADNGWRRVAITSPTKNCGKSFVAANLALSLSRAETARTLLLDVDLRNPSLAKLLGVRRPGALGDLLRGLVPPEHHIVRFGENPVGVGPNLGMGLNERVERGAGELLQSPEVAAALAQLDDLLRPDVVLYDLPPALYHDDVLAFHRHYDGVLLVVGGGITKPDEISEVSRRLAQHTPLLGVVLNRAEGPSIRDYSY</sequence>
<feature type="compositionally biased region" description="Basic and acidic residues" evidence="3">
    <location>
        <begin position="79"/>
        <end position="99"/>
    </location>
</feature>
<dbReference type="PANTHER" id="PTHR32309:SF31">
    <property type="entry name" value="CAPSULAR EXOPOLYSACCHARIDE FAMILY"/>
    <property type="match status" value="1"/>
</dbReference>
<evidence type="ECO:0000256" key="2">
    <source>
        <dbReference type="ARBA" id="ARBA00022840"/>
    </source>
</evidence>
<keyword evidence="2" id="KW-0067">ATP-binding</keyword>
<dbReference type="InterPro" id="IPR027417">
    <property type="entry name" value="P-loop_NTPase"/>
</dbReference>
<keyword evidence="1" id="KW-0547">Nucleotide-binding</keyword>
<dbReference type="EMBL" id="QNTQ01000006">
    <property type="protein sequence ID" value="RBI85440.1"/>
    <property type="molecule type" value="Genomic_DNA"/>
</dbReference>
<dbReference type="CDD" id="cd05387">
    <property type="entry name" value="BY-kinase"/>
    <property type="match status" value="1"/>
</dbReference>
<evidence type="ECO:0000256" key="1">
    <source>
        <dbReference type="ARBA" id="ARBA00022741"/>
    </source>
</evidence>